<keyword evidence="4" id="KW-1185">Reference proteome</keyword>
<evidence type="ECO:0000313" key="1">
    <source>
        <dbReference type="EMBL" id="SDF06095.1"/>
    </source>
</evidence>
<protein>
    <submittedName>
        <fullName evidence="1">Uncharacterized protein</fullName>
    </submittedName>
</protein>
<dbReference type="RefSeq" id="WP_016843141.1">
    <property type="nucleotide sequence ID" value="NZ_CP121646.1"/>
</dbReference>
<sequence>MTIEIFQLTAQIQQWLNLRVARHLAAQAAKFTRGQDSDNQTVNA</sequence>
<dbReference type="Proteomes" id="UP000199245">
    <property type="component" value="Unassembled WGS sequence"/>
</dbReference>
<accession>A0A1G7I0C7</accession>
<gene>
    <name evidence="2" type="ORF">QA636_17615</name>
    <name evidence="1" type="ORF">SAMN05216337_104364</name>
</gene>
<proteinExistence type="predicted"/>
<evidence type="ECO:0000313" key="3">
    <source>
        <dbReference type="Proteomes" id="UP000199245"/>
    </source>
</evidence>
<organism evidence="1 3">
    <name type="scientific">Bradyrhizobium brasilense</name>
    <dbReference type="NCBI Taxonomy" id="1419277"/>
    <lineage>
        <taxon>Bacteria</taxon>
        <taxon>Pseudomonadati</taxon>
        <taxon>Pseudomonadota</taxon>
        <taxon>Alphaproteobacteria</taxon>
        <taxon>Hyphomicrobiales</taxon>
        <taxon>Nitrobacteraceae</taxon>
        <taxon>Bradyrhizobium</taxon>
    </lineage>
</organism>
<dbReference type="AlphaFoldDB" id="A0A1G7I0C7"/>
<dbReference type="EMBL" id="CP121646">
    <property type="protein sequence ID" value="WFU67203.1"/>
    <property type="molecule type" value="Genomic_DNA"/>
</dbReference>
<evidence type="ECO:0000313" key="2">
    <source>
        <dbReference type="EMBL" id="WFU67203.1"/>
    </source>
</evidence>
<dbReference type="GeneID" id="92959025"/>
<reference evidence="1 3" key="1">
    <citation type="submission" date="2016-10" db="EMBL/GenBank/DDBJ databases">
        <authorList>
            <person name="de Groot N.N."/>
        </authorList>
    </citation>
    <scope>NUCLEOTIDE SEQUENCE [LARGE SCALE GENOMIC DNA]</scope>
    <source>
        <strain evidence="1 3">R5</strain>
    </source>
</reference>
<name>A0A1G7I0C7_9BRAD</name>
<dbReference type="EMBL" id="FMZW01000043">
    <property type="protein sequence ID" value="SDF06095.1"/>
    <property type="molecule type" value="Genomic_DNA"/>
</dbReference>
<dbReference type="Proteomes" id="UP001221546">
    <property type="component" value="Chromosome"/>
</dbReference>
<evidence type="ECO:0000313" key="4">
    <source>
        <dbReference type="Proteomes" id="UP001221546"/>
    </source>
</evidence>
<reference evidence="2 4" key="2">
    <citation type="submission" date="2023-04" db="EMBL/GenBank/DDBJ databases">
        <title>Australian commercial rhizobial inoculants.</title>
        <authorList>
            <person name="Kohlmeier M.G."/>
            <person name="O'Hara G.W."/>
            <person name="Colombi E."/>
            <person name="Ramsay J.P."/>
            <person name="Terpolilli J."/>
        </authorList>
    </citation>
    <scope>NUCLEOTIDE SEQUENCE [LARGE SCALE GENOMIC DNA]</scope>
    <source>
        <strain evidence="2 4">CB627</strain>
    </source>
</reference>